<sequence>MASLTGSVELGSRTAPSRVLFGPHETNLGIKRALSPRHAAYYQARAEGGAGVIVTEIASVHESDWPYERAPLAADCDWSAIVRACRPQGTLVLAGLGHSGSQGSSAYSQNALWAPSRVPDVASRELPLEMDSGQIQALIDGFAHATGIAVQSGVDGVEINAGQFSLLRQFLSGLTNQRGDDWGEDKGKLLREVLAAVKGVLGPGILGLRLSCDELAPWAGVTPEHAVELVRSLDVDYLAVVRGSAMGASATRPDLHTEPGFNIELCRQIRAVATFPVVLQGSVVDPGQAQWALDDGVADLVEMTRAQIADPALVSKVRAGRSIRPCSLDNAKCMVRDNRNPIVTCSAEPRSGHESTDPGIESGAAHDGHALVVGGGPAGLEAARVLALRGYQVRLTERSAELGGALALAAKVGGRGRLQSFVDWLIAEVTALGVDVRLKTESTAADLEQASRNGDLIVLATGSKPGRRAYSVVGEPHVVGYQEFYEAGALVSDGPVVVFDPVGGPIGVGTAELVAASGRETALITQDQVVGTLLAITGDLADANRRVQQAGVTLHKSTLLREVHPAHLVVEDRFTARRREIPCATLIDCGHRLPDDSLTHPDAIPAGDRVAPRTVHEAVLEGRRAAGVR</sequence>
<evidence type="ECO:0000256" key="3">
    <source>
        <dbReference type="ARBA" id="ARBA00011048"/>
    </source>
</evidence>
<evidence type="ECO:0000259" key="11">
    <source>
        <dbReference type="Pfam" id="PF00724"/>
    </source>
</evidence>
<dbReference type="PANTHER" id="PTHR42917:SF2">
    <property type="entry name" value="2,4-DIENOYL-COA REDUCTASE [(2E)-ENOYL-COA-PRODUCING]"/>
    <property type="match status" value="1"/>
</dbReference>
<evidence type="ECO:0000256" key="5">
    <source>
        <dbReference type="ARBA" id="ARBA00022643"/>
    </source>
</evidence>
<dbReference type="GO" id="GO:0010181">
    <property type="term" value="F:FMN binding"/>
    <property type="evidence" value="ECO:0007669"/>
    <property type="project" value="InterPro"/>
</dbReference>
<dbReference type="NCBIfam" id="TIGR03996">
    <property type="entry name" value="mycofact_OYE_1"/>
    <property type="match status" value="1"/>
</dbReference>
<evidence type="ECO:0000256" key="10">
    <source>
        <dbReference type="SAM" id="MobiDB-lite"/>
    </source>
</evidence>
<dbReference type="InterPro" id="IPR051793">
    <property type="entry name" value="NADH:flavin_oxidoreductase"/>
</dbReference>
<feature type="region of interest" description="Disordered" evidence="10">
    <location>
        <begin position="344"/>
        <end position="367"/>
    </location>
</feature>
<dbReference type="PANTHER" id="PTHR42917">
    <property type="entry name" value="2,4-DIENOYL-COA REDUCTASE"/>
    <property type="match status" value="1"/>
</dbReference>
<feature type="domain" description="NADH:flavin oxidoreductase/NADH oxidase N-terminal" evidence="11">
    <location>
        <begin position="10"/>
        <end position="321"/>
    </location>
</feature>
<dbReference type="Proteomes" id="UP000199515">
    <property type="component" value="Unassembled WGS sequence"/>
</dbReference>
<dbReference type="SUPFAM" id="SSF51971">
    <property type="entry name" value="Nucleotide-binding domain"/>
    <property type="match status" value="1"/>
</dbReference>
<dbReference type="AlphaFoldDB" id="A0A1H3A3V7"/>
<proteinExistence type="inferred from homology"/>
<evidence type="ECO:0000256" key="1">
    <source>
        <dbReference type="ARBA" id="ARBA00001917"/>
    </source>
</evidence>
<evidence type="ECO:0000256" key="8">
    <source>
        <dbReference type="ARBA" id="ARBA00023004"/>
    </source>
</evidence>
<organism evidence="13 14">
    <name type="scientific">Amycolatopsis xylanica</name>
    <dbReference type="NCBI Taxonomy" id="589385"/>
    <lineage>
        <taxon>Bacteria</taxon>
        <taxon>Bacillati</taxon>
        <taxon>Actinomycetota</taxon>
        <taxon>Actinomycetes</taxon>
        <taxon>Pseudonocardiales</taxon>
        <taxon>Pseudonocardiaceae</taxon>
        <taxon>Amycolatopsis</taxon>
    </lineage>
</organism>
<gene>
    <name evidence="13" type="ORF">SAMN05421504_102773</name>
</gene>
<dbReference type="SUPFAM" id="SSF51395">
    <property type="entry name" value="FMN-linked oxidoreductases"/>
    <property type="match status" value="1"/>
</dbReference>
<dbReference type="Gene3D" id="3.20.20.70">
    <property type="entry name" value="Aldolase class I"/>
    <property type="match status" value="1"/>
</dbReference>
<name>A0A1H3A3V7_9PSEU</name>
<keyword evidence="9" id="KW-0411">Iron-sulfur</keyword>
<dbReference type="GO" id="GO:0008670">
    <property type="term" value="F:2,4-dienoyl-CoA reductase (NADPH) activity"/>
    <property type="evidence" value="ECO:0007669"/>
    <property type="project" value="TreeGrafter"/>
</dbReference>
<dbReference type="Pfam" id="PF07992">
    <property type="entry name" value="Pyr_redox_2"/>
    <property type="match status" value="1"/>
</dbReference>
<accession>A0A1H3A3V7</accession>
<comment type="cofactor">
    <cofactor evidence="1">
        <name>FMN</name>
        <dbReference type="ChEBI" id="CHEBI:58210"/>
    </cofactor>
</comment>
<reference evidence="13 14" key="1">
    <citation type="submission" date="2016-10" db="EMBL/GenBank/DDBJ databases">
        <authorList>
            <person name="de Groot N.N."/>
        </authorList>
    </citation>
    <scope>NUCLEOTIDE SEQUENCE [LARGE SCALE GENOMIC DNA]</scope>
    <source>
        <strain evidence="13 14">CPCC 202699</strain>
    </source>
</reference>
<keyword evidence="14" id="KW-1185">Reference proteome</keyword>
<evidence type="ECO:0000256" key="4">
    <source>
        <dbReference type="ARBA" id="ARBA00022630"/>
    </source>
</evidence>
<dbReference type="InterPro" id="IPR023753">
    <property type="entry name" value="FAD/NAD-binding_dom"/>
</dbReference>
<dbReference type="InterPro" id="IPR036188">
    <property type="entry name" value="FAD/NAD-bd_sf"/>
</dbReference>
<keyword evidence="7" id="KW-0560">Oxidoreductase</keyword>
<dbReference type="Gene3D" id="3.40.50.720">
    <property type="entry name" value="NAD(P)-binding Rossmann-like Domain"/>
    <property type="match status" value="1"/>
</dbReference>
<dbReference type="OrthoDB" id="3169239at2"/>
<dbReference type="EMBL" id="FNON01000002">
    <property type="protein sequence ID" value="SDX24081.1"/>
    <property type="molecule type" value="Genomic_DNA"/>
</dbReference>
<feature type="domain" description="FAD/NAD(P)-binding" evidence="12">
    <location>
        <begin position="371"/>
        <end position="589"/>
    </location>
</feature>
<dbReference type="RefSeq" id="WP_091288612.1">
    <property type="nucleotide sequence ID" value="NZ_FNON01000002.1"/>
</dbReference>
<keyword evidence="4" id="KW-0285">Flavoprotein</keyword>
<keyword evidence="6" id="KW-0479">Metal-binding</keyword>
<comment type="similarity">
    <text evidence="3">In the N-terminal section; belongs to the NADH:flavin oxidoreductase/NADH oxidase family.</text>
</comment>
<dbReference type="GO" id="GO:0046872">
    <property type="term" value="F:metal ion binding"/>
    <property type="evidence" value="ECO:0007669"/>
    <property type="project" value="UniProtKB-KW"/>
</dbReference>
<comment type="cofactor">
    <cofactor evidence="2">
        <name>[4Fe-4S] cluster</name>
        <dbReference type="ChEBI" id="CHEBI:49883"/>
    </cofactor>
</comment>
<keyword evidence="5" id="KW-0288">FMN</keyword>
<protein>
    <submittedName>
        <fullName evidence="13">2,4-dienoyl-CoA reductase (NADPH2)</fullName>
    </submittedName>
</protein>
<dbReference type="InterPro" id="IPR023967">
    <property type="entry name" value="CHP03996_oxidoreductase"/>
</dbReference>
<evidence type="ECO:0000313" key="13">
    <source>
        <dbReference type="EMBL" id="SDX24081.1"/>
    </source>
</evidence>
<evidence type="ECO:0000256" key="6">
    <source>
        <dbReference type="ARBA" id="ARBA00022723"/>
    </source>
</evidence>
<dbReference type="InterPro" id="IPR001155">
    <property type="entry name" value="OxRdtase_FMN_N"/>
</dbReference>
<dbReference type="InterPro" id="IPR013785">
    <property type="entry name" value="Aldolase_TIM"/>
</dbReference>
<evidence type="ECO:0000259" key="12">
    <source>
        <dbReference type="Pfam" id="PF07992"/>
    </source>
</evidence>
<dbReference type="GO" id="GO:0051536">
    <property type="term" value="F:iron-sulfur cluster binding"/>
    <property type="evidence" value="ECO:0007669"/>
    <property type="project" value="UniProtKB-KW"/>
</dbReference>
<evidence type="ECO:0000256" key="9">
    <source>
        <dbReference type="ARBA" id="ARBA00023014"/>
    </source>
</evidence>
<evidence type="ECO:0000256" key="7">
    <source>
        <dbReference type="ARBA" id="ARBA00023002"/>
    </source>
</evidence>
<evidence type="ECO:0000313" key="14">
    <source>
        <dbReference type="Proteomes" id="UP000199515"/>
    </source>
</evidence>
<dbReference type="Pfam" id="PF00724">
    <property type="entry name" value="Oxidored_FMN"/>
    <property type="match status" value="1"/>
</dbReference>
<keyword evidence="8" id="KW-0408">Iron</keyword>
<dbReference type="STRING" id="589385.SAMN05421504_102773"/>
<dbReference type="Gene3D" id="3.50.50.60">
    <property type="entry name" value="FAD/NAD(P)-binding domain"/>
    <property type="match status" value="1"/>
</dbReference>
<evidence type="ECO:0000256" key="2">
    <source>
        <dbReference type="ARBA" id="ARBA00001966"/>
    </source>
</evidence>
<dbReference type="SUPFAM" id="SSF51905">
    <property type="entry name" value="FAD/NAD(P)-binding domain"/>
    <property type="match status" value="1"/>
</dbReference>
<dbReference type="GO" id="GO:0033543">
    <property type="term" value="P:fatty acid beta-oxidation, unsaturated, even number, reductase/isomerase pathway"/>
    <property type="evidence" value="ECO:0007669"/>
    <property type="project" value="TreeGrafter"/>
</dbReference>